<dbReference type="SMART" id="SM00354">
    <property type="entry name" value="HTH_LACI"/>
    <property type="match status" value="1"/>
</dbReference>
<evidence type="ECO:0000256" key="1">
    <source>
        <dbReference type="ARBA" id="ARBA00023015"/>
    </source>
</evidence>
<dbReference type="Pfam" id="PF00356">
    <property type="entry name" value="LacI"/>
    <property type="match status" value="1"/>
</dbReference>
<dbReference type="InterPro" id="IPR000843">
    <property type="entry name" value="HTH_LacI"/>
</dbReference>
<proteinExistence type="predicted"/>
<accession>A0AAJ5UAM6</accession>
<organism evidence="5 6">
    <name type="scientific">Pantoea piersonii</name>
    <dbReference type="NCBI Taxonomy" id="2364647"/>
    <lineage>
        <taxon>Bacteria</taxon>
        <taxon>Pseudomonadati</taxon>
        <taxon>Pseudomonadota</taxon>
        <taxon>Gammaproteobacteria</taxon>
        <taxon>Enterobacterales</taxon>
        <taxon>Erwiniaceae</taxon>
        <taxon>Pantoea</taxon>
    </lineage>
</organism>
<dbReference type="GeneID" id="78235590"/>
<dbReference type="RefSeq" id="WP_120457659.1">
    <property type="nucleotide sequence ID" value="NZ_CP104758.1"/>
</dbReference>
<dbReference type="Gene3D" id="3.40.50.2300">
    <property type="match status" value="2"/>
</dbReference>
<dbReference type="EMBL" id="CP104758">
    <property type="protein sequence ID" value="WBG91834.1"/>
    <property type="molecule type" value="Genomic_DNA"/>
</dbReference>
<dbReference type="PANTHER" id="PTHR30146">
    <property type="entry name" value="LACI-RELATED TRANSCRIPTIONAL REPRESSOR"/>
    <property type="match status" value="1"/>
</dbReference>
<keyword evidence="1" id="KW-0805">Transcription regulation</keyword>
<dbReference type="GO" id="GO:0003700">
    <property type="term" value="F:DNA-binding transcription factor activity"/>
    <property type="evidence" value="ECO:0007669"/>
    <property type="project" value="TreeGrafter"/>
</dbReference>
<reference evidence="5 6" key="1">
    <citation type="journal article" date="2022" name="J Glob Antimicrob Resist">
        <title>First complete genome of a multidrug resistant strain of the novel human pathogen Kalamiella piersonii (GABEKP28) identified in human saliva.</title>
        <authorList>
            <person name="McDonagh F."/>
            <person name="Singh N.K."/>
            <person name="Venkateswaran K."/>
            <person name="Lonappan A.M."/>
            <person name="Hallahan B."/>
            <person name="Tuohy A."/>
            <person name="Burke L."/>
            <person name="Kovarova A."/>
            <person name="Miliotis G."/>
        </authorList>
    </citation>
    <scope>NUCLEOTIDE SEQUENCE [LARGE SCALE GENOMIC DNA]</scope>
    <source>
        <strain evidence="5 6">GABEKP28</strain>
    </source>
</reference>
<dbReference type="CDD" id="cd01392">
    <property type="entry name" value="HTH_LacI"/>
    <property type="match status" value="1"/>
</dbReference>
<evidence type="ECO:0000256" key="3">
    <source>
        <dbReference type="ARBA" id="ARBA00023163"/>
    </source>
</evidence>
<dbReference type="InterPro" id="IPR010982">
    <property type="entry name" value="Lambda_DNA-bd_dom_sf"/>
</dbReference>
<evidence type="ECO:0000313" key="5">
    <source>
        <dbReference type="EMBL" id="WBG91834.1"/>
    </source>
</evidence>
<evidence type="ECO:0000259" key="4">
    <source>
        <dbReference type="PROSITE" id="PS50932"/>
    </source>
</evidence>
<dbReference type="PROSITE" id="PS50932">
    <property type="entry name" value="HTH_LACI_2"/>
    <property type="match status" value="1"/>
</dbReference>
<keyword evidence="3" id="KW-0804">Transcription</keyword>
<dbReference type="Pfam" id="PF00532">
    <property type="entry name" value="Peripla_BP_1"/>
    <property type="match status" value="1"/>
</dbReference>
<dbReference type="SUPFAM" id="SSF47413">
    <property type="entry name" value="lambda repressor-like DNA-binding domains"/>
    <property type="match status" value="1"/>
</dbReference>
<sequence>MTDLVSVAKLAGVSRATAARAFSDPHLLKESTLQRVLAASDQLGFRPNHIARQLRTQSSTTLGVLLPSLLNPVFAQQLQAMERQARLAGFGLLVATSDYQAEREAAIVEHMLRQRVAGLVLTVADADRSAVLPTLAAAQMPFVLAHNVPQSAGWPSVCVDNRRAMAEATEHLLTLGHCHIGMVTGPVWQSDRAQQRFLGYCDAMQQAGLKPFPLIEMPSHTRSDFQQLRPRLQGANPLTAVICSNDLLAISLMGAAARAGVQVPTQLSIMGFDGIETGEHLSPSLASVVQPSDLLGACAIDMLLQQSSGGPRMLAHHLRLGESIAPAPRSTFVNSRESTCQRTIK</sequence>
<dbReference type="SUPFAM" id="SSF53822">
    <property type="entry name" value="Periplasmic binding protein-like I"/>
    <property type="match status" value="1"/>
</dbReference>
<keyword evidence="2" id="KW-0238">DNA-binding</keyword>
<dbReference type="InterPro" id="IPR028082">
    <property type="entry name" value="Peripla_BP_I"/>
</dbReference>
<evidence type="ECO:0000313" key="6">
    <source>
        <dbReference type="Proteomes" id="UP001211544"/>
    </source>
</evidence>
<keyword evidence="6" id="KW-1185">Reference proteome</keyword>
<dbReference type="GO" id="GO:0000976">
    <property type="term" value="F:transcription cis-regulatory region binding"/>
    <property type="evidence" value="ECO:0007669"/>
    <property type="project" value="TreeGrafter"/>
</dbReference>
<gene>
    <name evidence="5" type="ORF">N5580_04580</name>
</gene>
<dbReference type="Gene3D" id="1.10.260.40">
    <property type="entry name" value="lambda repressor-like DNA-binding domains"/>
    <property type="match status" value="1"/>
</dbReference>
<evidence type="ECO:0000256" key="2">
    <source>
        <dbReference type="ARBA" id="ARBA00023125"/>
    </source>
</evidence>
<dbReference type="PANTHER" id="PTHR30146:SF138">
    <property type="entry name" value="TRANSCRIPTIONAL REGULATORY PROTEIN"/>
    <property type="match status" value="1"/>
</dbReference>
<dbReference type="InterPro" id="IPR001761">
    <property type="entry name" value="Peripla_BP/Lac1_sug-bd_dom"/>
</dbReference>
<dbReference type="Proteomes" id="UP001211544">
    <property type="component" value="Chromosome"/>
</dbReference>
<dbReference type="AlphaFoldDB" id="A0AAJ5UAM6"/>
<protein>
    <submittedName>
        <fullName evidence="5">Substrate-binding domain-containing protein</fullName>
    </submittedName>
</protein>
<name>A0AAJ5UAM6_9GAMM</name>
<dbReference type="KEGG" id="kpie:N5580_04580"/>
<feature type="domain" description="HTH lacI-type" evidence="4">
    <location>
        <begin position="1"/>
        <end position="56"/>
    </location>
</feature>